<feature type="domain" description="STAS" evidence="1">
    <location>
        <begin position="26"/>
        <end position="114"/>
    </location>
</feature>
<name>A0ABW1I322_9PSEU</name>
<accession>A0ABW1I322</accession>
<protein>
    <submittedName>
        <fullName evidence="2">STAS domain-containing protein</fullName>
    </submittedName>
</protein>
<organism evidence="2 3">
    <name type="scientific">Pseudonocardia lutea</name>
    <dbReference type="NCBI Taxonomy" id="2172015"/>
    <lineage>
        <taxon>Bacteria</taxon>
        <taxon>Bacillati</taxon>
        <taxon>Actinomycetota</taxon>
        <taxon>Actinomycetes</taxon>
        <taxon>Pseudonocardiales</taxon>
        <taxon>Pseudonocardiaceae</taxon>
        <taxon>Pseudonocardia</taxon>
    </lineage>
</organism>
<dbReference type="RefSeq" id="WP_379565081.1">
    <property type="nucleotide sequence ID" value="NZ_JBHSQK010000011.1"/>
</dbReference>
<dbReference type="SUPFAM" id="SSF52091">
    <property type="entry name" value="SpoIIaa-like"/>
    <property type="match status" value="1"/>
</dbReference>
<dbReference type="Proteomes" id="UP001596119">
    <property type="component" value="Unassembled WGS sequence"/>
</dbReference>
<proteinExistence type="predicted"/>
<evidence type="ECO:0000259" key="1">
    <source>
        <dbReference type="PROSITE" id="PS50801"/>
    </source>
</evidence>
<dbReference type="EMBL" id="JBHSQK010000011">
    <property type="protein sequence ID" value="MFC5948023.1"/>
    <property type="molecule type" value="Genomic_DNA"/>
</dbReference>
<keyword evidence="3" id="KW-1185">Reference proteome</keyword>
<dbReference type="PROSITE" id="PS50801">
    <property type="entry name" value="STAS"/>
    <property type="match status" value="1"/>
</dbReference>
<reference evidence="3" key="1">
    <citation type="journal article" date="2019" name="Int. J. Syst. Evol. Microbiol.">
        <title>The Global Catalogue of Microorganisms (GCM) 10K type strain sequencing project: providing services to taxonomists for standard genome sequencing and annotation.</title>
        <authorList>
            <consortium name="The Broad Institute Genomics Platform"/>
            <consortium name="The Broad Institute Genome Sequencing Center for Infectious Disease"/>
            <person name="Wu L."/>
            <person name="Ma J."/>
        </authorList>
    </citation>
    <scope>NUCLEOTIDE SEQUENCE [LARGE SCALE GENOMIC DNA]</scope>
    <source>
        <strain evidence="3">CGMCC 4.7397</strain>
    </source>
</reference>
<dbReference type="InterPro" id="IPR036513">
    <property type="entry name" value="STAS_dom_sf"/>
</dbReference>
<comment type="caution">
    <text evidence="2">The sequence shown here is derived from an EMBL/GenBank/DDBJ whole genome shotgun (WGS) entry which is preliminary data.</text>
</comment>
<sequence length="127" mass="13398">MGGPVERGLEVAPGQGREFATAGLMDMVAVRPRPDLALLMFSGEIDLSTSEDLGSWVEAPREATVVVDLTCVGFLAARAARRLGTADEAVRARGGRLRVVVSGPVMARVLRLVGDLALHDSVVDACR</sequence>
<evidence type="ECO:0000313" key="2">
    <source>
        <dbReference type="EMBL" id="MFC5948023.1"/>
    </source>
</evidence>
<gene>
    <name evidence="2" type="ORF">ACFQH9_07025</name>
</gene>
<dbReference type="Pfam" id="PF01740">
    <property type="entry name" value="STAS"/>
    <property type="match status" value="1"/>
</dbReference>
<dbReference type="Gene3D" id="3.30.750.24">
    <property type="entry name" value="STAS domain"/>
    <property type="match status" value="1"/>
</dbReference>
<evidence type="ECO:0000313" key="3">
    <source>
        <dbReference type="Proteomes" id="UP001596119"/>
    </source>
</evidence>
<dbReference type="CDD" id="cd07043">
    <property type="entry name" value="STAS_anti-anti-sigma_factors"/>
    <property type="match status" value="1"/>
</dbReference>
<dbReference type="InterPro" id="IPR002645">
    <property type="entry name" value="STAS_dom"/>
</dbReference>